<dbReference type="SUPFAM" id="SSF56112">
    <property type="entry name" value="Protein kinase-like (PK-like)"/>
    <property type="match status" value="1"/>
</dbReference>
<reference evidence="2 3" key="1">
    <citation type="journal article" date="2015" name="Sci. Rep.">
        <title>Genome of the facultative scuticociliatosis pathogen Pseudocohnilembus persalinus provides insight into its virulence through horizontal gene transfer.</title>
        <authorList>
            <person name="Xiong J."/>
            <person name="Wang G."/>
            <person name="Cheng J."/>
            <person name="Tian M."/>
            <person name="Pan X."/>
            <person name="Warren A."/>
            <person name="Jiang C."/>
            <person name="Yuan D."/>
            <person name="Miao W."/>
        </authorList>
    </citation>
    <scope>NUCLEOTIDE SEQUENCE [LARGE SCALE GENOMIC DNA]</scope>
    <source>
        <strain evidence="2">36N120E</strain>
    </source>
</reference>
<name>A0A0V0QP20_PSEPJ</name>
<dbReference type="GO" id="GO:0004672">
    <property type="term" value="F:protein kinase activity"/>
    <property type="evidence" value="ECO:0007669"/>
    <property type="project" value="InterPro"/>
</dbReference>
<dbReference type="InterPro" id="IPR053215">
    <property type="entry name" value="TKL_Ser/Thr_kinase"/>
</dbReference>
<keyword evidence="2" id="KW-0808">Transferase</keyword>
<keyword evidence="2" id="KW-0418">Kinase</keyword>
<dbReference type="AlphaFoldDB" id="A0A0V0QP20"/>
<dbReference type="Gene3D" id="1.10.510.10">
    <property type="entry name" value="Transferase(Phosphotransferase) domain 1"/>
    <property type="match status" value="1"/>
</dbReference>
<keyword evidence="3" id="KW-1185">Reference proteome</keyword>
<evidence type="ECO:0000259" key="1">
    <source>
        <dbReference type="PROSITE" id="PS50011"/>
    </source>
</evidence>
<dbReference type="InParanoid" id="A0A0V0QP20"/>
<organism evidence="2 3">
    <name type="scientific">Pseudocohnilembus persalinus</name>
    <name type="common">Ciliate</name>
    <dbReference type="NCBI Taxonomy" id="266149"/>
    <lineage>
        <taxon>Eukaryota</taxon>
        <taxon>Sar</taxon>
        <taxon>Alveolata</taxon>
        <taxon>Ciliophora</taxon>
        <taxon>Intramacronucleata</taxon>
        <taxon>Oligohymenophorea</taxon>
        <taxon>Scuticociliatia</taxon>
        <taxon>Philasterida</taxon>
        <taxon>Pseudocohnilembidae</taxon>
        <taxon>Pseudocohnilembus</taxon>
    </lineage>
</organism>
<proteinExistence type="predicted"/>
<sequence>MFQNIDNLQEINSSDSQSEDLKIFAYTEKNLNNSQSREKVLKLSIHQINNRCNLKCALLKNENNFQQQSDKDSTKKYMVQHYQLQRNIEFQGKKCCAIIMEKAPFSDLGTFNNNLIQYLQVKNNNNQLSEKILSDDIQLQQYELYKQIMIQCAKSLKQLHNNGIMHNDVKYDNFYVFDFDIQAQKFDIKIADLEYSVKESNLQNVQQLFQIYSLKNQINLSPEIEEQVNLKKINKLHKFEINDIYAYDIYSFGQMMLEFLLLTPFRTIKNEIAFNYFQQKKYSEFLNEIPLQKKVLLTLYNNKKIKILWKIFDIVRLCLNSDPLERPNIDELSLLLEEL</sequence>
<dbReference type="PANTHER" id="PTHR45756">
    <property type="entry name" value="PALMITOYLTRANSFERASE"/>
    <property type="match status" value="1"/>
</dbReference>
<evidence type="ECO:0000313" key="3">
    <source>
        <dbReference type="Proteomes" id="UP000054937"/>
    </source>
</evidence>
<feature type="domain" description="Protein kinase" evidence="1">
    <location>
        <begin position="1"/>
        <end position="339"/>
    </location>
</feature>
<dbReference type="EMBL" id="LDAU01000123">
    <property type="protein sequence ID" value="KRX03911.1"/>
    <property type="molecule type" value="Genomic_DNA"/>
</dbReference>
<dbReference type="PROSITE" id="PS50011">
    <property type="entry name" value="PROTEIN_KINASE_DOM"/>
    <property type="match status" value="1"/>
</dbReference>
<dbReference type="Proteomes" id="UP000054937">
    <property type="component" value="Unassembled WGS sequence"/>
</dbReference>
<dbReference type="OrthoDB" id="626167at2759"/>
<gene>
    <name evidence="2" type="ORF">PPERSA_12116</name>
</gene>
<dbReference type="PANTHER" id="PTHR45756:SF1">
    <property type="entry name" value="PROTEIN KINASE DOMAIN CONTAINING PROTEIN"/>
    <property type="match status" value="1"/>
</dbReference>
<dbReference type="InterPro" id="IPR008271">
    <property type="entry name" value="Ser/Thr_kinase_AS"/>
</dbReference>
<protein>
    <submittedName>
        <fullName evidence="2">Protein kinase-like domain</fullName>
    </submittedName>
</protein>
<comment type="caution">
    <text evidence="2">The sequence shown here is derived from an EMBL/GenBank/DDBJ whole genome shotgun (WGS) entry which is preliminary data.</text>
</comment>
<dbReference type="GO" id="GO:0005524">
    <property type="term" value="F:ATP binding"/>
    <property type="evidence" value="ECO:0007669"/>
    <property type="project" value="InterPro"/>
</dbReference>
<dbReference type="PROSITE" id="PS00108">
    <property type="entry name" value="PROTEIN_KINASE_ST"/>
    <property type="match status" value="1"/>
</dbReference>
<evidence type="ECO:0000313" key="2">
    <source>
        <dbReference type="EMBL" id="KRX03911.1"/>
    </source>
</evidence>
<accession>A0A0V0QP20</accession>
<dbReference type="InterPro" id="IPR000719">
    <property type="entry name" value="Prot_kinase_dom"/>
</dbReference>
<dbReference type="InterPro" id="IPR011009">
    <property type="entry name" value="Kinase-like_dom_sf"/>
</dbReference>